<keyword evidence="4" id="KW-1185">Reference proteome</keyword>
<name>A0A6J8BWA5_MYTCO</name>
<proteinExistence type="predicted"/>
<keyword evidence="1" id="KW-0479">Metal-binding</keyword>
<dbReference type="GO" id="GO:0008270">
    <property type="term" value="F:zinc ion binding"/>
    <property type="evidence" value="ECO:0007669"/>
    <property type="project" value="UniProtKB-KW"/>
</dbReference>
<evidence type="ECO:0000256" key="1">
    <source>
        <dbReference type="PROSITE-ProRule" id="PRU00024"/>
    </source>
</evidence>
<dbReference type="Gene3D" id="3.30.160.60">
    <property type="entry name" value="Classic Zinc Finger"/>
    <property type="match status" value="1"/>
</dbReference>
<reference evidence="3 4" key="1">
    <citation type="submission" date="2020-06" db="EMBL/GenBank/DDBJ databases">
        <authorList>
            <person name="Li R."/>
            <person name="Bekaert M."/>
        </authorList>
    </citation>
    <scope>NUCLEOTIDE SEQUENCE [LARGE SCALE GENOMIC DNA]</scope>
    <source>
        <strain evidence="4">wild</strain>
    </source>
</reference>
<keyword evidence="1" id="KW-0863">Zinc-finger</keyword>
<dbReference type="SUPFAM" id="SSF57845">
    <property type="entry name" value="B-box zinc-binding domain"/>
    <property type="match status" value="1"/>
</dbReference>
<organism evidence="3 4">
    <name type="scientific">Mytilus coruscus</name>
    <name type="common">Sea mussel</name>
    <dbReference type="NCBI Taxonomy" id="42192"/>
    <lineage>
        <taxon>Eukaryota</taxon>
        <taxon>Metazoa</taxon>
        <taxon>Spiralia</taxon>
        <taxon>Lophotrochozoa</taxon>
        <taxon>Mollusca</taxon>
        <taxon>Bivalvia</taxon>
        <taxon>Autobranchia</taxon>
        <taxon>Pteriomorphia</taxon>
        <taxon>Mytilida</taxon>
        <taxon>Mytiloidea</taxon>
        <taxon>Mytilidae</taxon>
        <taxon>Mytilinae</taxon>
        <taxon>Mytilus</taxon>
    </lineage>
</organism>
<gene>
    <name evidence="3" type="ORF">MCOR_23616</name>
</gene>
<evidence type="ECO:0000313" key="4">
    <source>
        <dbReference type="Proteomes" id="UP000507470"/>
    </source>
</evidence>
<keyword evidence="1" id="KW-0862">Zinc</keyword>
<evidence type="ECO:0000259" key="2">
    <source>
        <dbReference type="PROSITE" id="PS50119"/>
    </source>
</evidence>
<accession>A0A6J8BWA5</accession>
<feature type="domain" description="B box-type" evidence="2">
    <location>
        <begin position="78"/>
        <end position="120"/>
    </location>
</feature>
<protein>
    <recommendedName>
        <fullName evidence="2">B box-type domain-containing protein</fullName>
    </recommendedName>
</protein>
<sequence length="167" mass="19552">MTYCLLPFTKIKFVKFDELSYCSYVYWILVLNKRYTEDDCDEGLCQDCTEHHSLSKATRNHKTISIAGYHKLPSFIANIKLHCDEHDEKYQLFCKKHNVMLCRKCVISENHVECKVIFPIEDVIQNAKTSVAFTEIASSFQEMKENLKLILEDRQRNVSSLSESKKN</sequence>
<dbReference type="Proteomes" id="UP000507470">
    <property type="component" value="Unassembled WGS sequence"/>
</dbReference>
<dbReference type="EMBL" id="CACVKT020004159">
    <property type="protein sequence ID" value="CAC5388345.1"/>
    <property type="molecule type" value="Genomic_DNA"/>
</dbReference>
<dbReference type="InterPro" id="IPR000315">
    <property type="entry name" value="Znf_B-box"/>
</dbReference>
<dbReference type="AlphaFoldDB" id="A0A6J8BWA5"/>
<evidence type="ECO:0000313" key="3">
    <source>
        <dbReference type="EMBL" id="CAC5388345.1"/>
    </source>
</evidence>
<dbReference type="PROSITE" id="PS50119">
    <property type="entry name" value="ZF_BBOX"/>
    <property type="match status" value="1"/>
</dbReference>
<dbReference type="OrthoDB" id="6121460at2759"/>